<evidence type="ECO:0000313" key="5">
    <source>
        <dbReference type="Proteomes" id="UP000525078"/>
    </source>
</evidence>
<feature type="compositionally biased region" description="Polar residues" evidence="2">
    <location>
        <begin position="983"/>
        <end position="997"/>
    </location>
</feature>
<evidence type="ECO:0000313" key="6">
    <source>
        <dbReference type="Proteomes" id="UP000583929"/>
    </source>
</evidence>
<protein>
    <submittedName>
        <fullName evidence="3">Uncharacterized protein</fullName>
    </submittedName>
</protein>
<name>A0A7J6G1L7_CANSA</name>
<feature type="compositionally biased region" description="Gly residues" evidence="2">
    <location>
        <begin position="80"/>
        <end position="97"/>
    </location>
</feature>
<proteinExistence type="predicted"/>
<evidence type="ECO:0000256" key="1">
    <source>
        <dbReference type="SAM" id="Coils"/>
    </source>
</evidence>
<dbReference type="InterPro" id="IPR029131">
    <property type="entry name" value="HAUS5"/>
</dbReference>
<feature type="compositionally biased region" description="Polar residues" evidence="2">
    <location>
        <begin position="1072"/>
        <end position="1088"/>
    </location>
</feature>
<accession>A0A7J6G1L7</accession>
<dbReference type="GO" id="GO:0070652">
    <property type="term" value="C:HAUS complex"/>
    <property type="evidence" value="ECO:0007669"/>
    <property type="project" value="InterPro"/>
</dbReference>
<feature type="region of interest" description="Disordered" evidence="2">
    <location>
        <begin position="983"/>
        <end position="1030"/>
    </location>
</feature>
<dbReference type="EMBL" id="JAATIQ010000158">
    <property type="protein sequence ID" value="KAF4375940.1"/>
    <property type="molecule type" value="Genomic_DNA"/>
</dbReference>
<organism evidence="3 6">
    <name type="scientific">Cannabis sativa</name>
    <name type="common">Hemp</name>
    <name type="synonym">Marijuana</name>
    <dbReference type="NCBI Taxonomy" id="3483"/>
    <lineage>
        <taxon>Eukaryota</taxon>
        <taxon>Viridiplantae</taxon>
        <taxon>Streptophyta</taxon>
        <taxon>Embryophyta</taxon>
        <taxon>Tracheophyta</taxon>
        <taxon>Spermatophyta</taxon>
        <taxon>Magnoliopsida</taxon>
        <taxon>eudicotyledons</taxon>
        <taxon>Gunneridae</taxon>
        <taxon>Pentapetalae</taxon>
        <taxon>rosids</taxon>
        <taxon>fabids</taxon>
        <taxon>Rosales</taxon>
        <taxon>Cannabaceae</taxon>
        <taxon>Cannabis</taxon>
    </lineage>
</organism>
<dbReference type="GO" id="GO:0051225">
    <property type="term" value="P:spindle assembly"/>
    <property type="evidence" value="ECO:0007669"/>
    <property type="project" value="InterPro"/>
</dbReference>
<feature type="compositionally biased region" description="Pro residues" evidence="2">
    <location>
        <begin position="1093"/>
        <end position="1209"/>
    </location>
</feature>
<evidence type="ECO:0000313" key="4">
    <source>
        <dbReference type="EMBL" id="KAF4385531.1"/>
    </source>
</evidence>
<comment type="caution">
    <text evidence="3">The sequence shown here is derived from an EMBL/GenBank/DDBJ whole genome shotgun (WGS) entry which is preliminary data.</text>
</comment>
<dbReference type="PANTHER" id="PTHR34968:SF1">
    <property type="entry name" value="AUGMIN SUBUNIT 5"/>
    <property type="match status" value="1"/>
</dbReference>
<dbReference type="InterPro" id="IPR044706">
    <property type="entry name" value="AUG5_plant"/>
</dbReference>
<keyword evidence="1" id="KW-0175">Coiled coil</keyword>
<dbReference type="Proteomes" id="UP000583929">
    <property type="component" value="Unassembled WGS sequence"/>
</dbReference>
<reference evidence="5 6" key="1">
    <citation type="journal article" date="2020" name="bioRxiv">
        <title>Sequence and annotation of 42 cannabis genomes reveals extensive copy number variation in cannabinoid synthesis and pathogen resistance genes.</title>
        <authorList>
            <person name="Mckernan K.J."/>
            <person name="Helbert Y."/>
            <person name="Kane L.T."/>
            <person name="Ebling H."/>
            <person name="Zhang L."/>
            <person name="Liu B."/>
            <person name="Eaton Z."/>
            <person name="Mclaughlin S."/>
            <person name="Kingan S."/>
            <person name="Baybayan P."/>
            <person name="Concepcion G."/>
            <person name="Jordan M."/>
            <person name="Riva A."/>
            <person name="Barbazuk W."/>
            <person name="Harkins T."/>
        </authorList>
    </citation>
    <scope>NUCLEOTIDE SEQUENCE [LARGE SCALE GENOMIC DNA]</scope>
    <source>
        <strain evidence="5 6">cv. Jamaican Lion 4</strain>
        <strain evidence="3">Father</strain>
        <strain evidence="4">Mother</strain>
        <tissue evidence="3">Leaf</tissue>
    </source>
</reference>
<dbReference type="PANTHER" id="PTHR34968">
    <property type="entry name" value="AUGMIN SUBUNIT 5"/>
    <property type="match status" value="1"/>
</dbReference>
<feature type="region of interest" description="Disordered" evidence="2">
    <location>
        <begin position="77"/>
        <end position="128"/>
    </location>
</feature>
<dbReference type="GO" id="GO:0005876">
    <property type="term" value="C:spindle microtubule"/>
    <property type="evidence" value="ECO:0007669"/>
    <property type="project" value="InterPro"/>
</dbReference>
<feature type="coiled-coil region" evidence="1">
    <location>
        <begin position="477"/>
        <end position="507"/>
    </location>
</feature>
<dbReference type="EMBL" id="JAATIP010000044">
    <property type="protein sequence ID" value="KAF4385531.1"/>
    <property type="molecule type" value="Genomic_DNA"/>
</dbReference>
<sequence>MQSSSSSAAQPEAIVQWLQKEMGYRPLGPYTASSSKSGLPSIDALRKICRGNMIPIWNFLITRVKSEKTVENIRRNITVHGGGGSGSSDGGGGGGGTVSSVKEEGRSRGSRRKEKVSVEGSSVAETREAALQEREMVAKEVERLRNILRRQRKDLKARMLEVSREEAERKRMLDERANYRHKQVMLEAYDQQCDEAAKIFAEYHKRLRFYVNQARDAQRSSGDSSSDVTNSFNGSVEKESVYSTLKGSKTADDVILIETTRERNIRKACESLAEYMIEKIRSSFPAYEGTGVHSNPQSEATKLGFEFDGALPDDVRTVIVNCLKCPPQLLQAITAHTLRLKSVISKEIEKIDVRADAETLRYKYENNRVIDVSSPDVSSPLHYQLYGNGKIGGDVPSKGTQNQLLERQKAHVQQFLATEDALNKAAEARNLSQKLIARLHGSGDAVPSHSLGVSGTSQNAGGLRQFELEVWAKEREVAGLRASLNTLMAEIQRLNKLCAERKEAEDSLRKKWKKIEEFDSRRSELEFIYSALLKANMDAAEFWNQQPIAAREYASGTIIPACTVVVDISNNAKDYIEKEVSAFYRSPDNSLYMLPATPQALLESMGANGSTGPEAVATAEKNAAILTAKAGARDPSAIPSICRISAALQYPAGLEGSDAGLASVLESLEFCLKLRGSEASVLEDLAKAINLVHIRQDLVESGHALLNHAYRAQQEYERTTSYCLNLAAEQEKTVLDKWLPELKSAVLNAQKCSEDCKYVRGLLEEWWEQPASTVVDWVTVDGLNVAAWHNHFTAYCFATFMSIATEKEIAAPSGAGCSQVEEQKDREAFRSRILILVQLGGHLSEANHVRKLPSAIVVGTVYCDTCFQEDFDKSSHFISGASVAVECKYGKASKPVFREEVKTNKHGEFKVHLPFSVSKHVKKIEGCSVKLISSSEPYCSVASTATSSSLHLKSRKQGTHIFSAGFFTFKPLKQPFICNQKPNIQNSKKPFTTTSNDLNKKPSLHSNNPELSFPPPLKDPETPNVGGLPPFPGLPFLPPLPNLPPLPPLPNLPGVVSPIIPGPQKKAEPKPIQSSLNTHQEQTYTKESTPGFFFPPNPFQPPLIPNPFQPPPLIPNPFQPPPAPLIPNPFQPPPAPLIPNPFQPPPTPAPLIPNPFQPPPAPTPAPLFPNPFQPPPAPTPRPLFPPFPPINVPGFTPSPPPPSPPPPLLPFPFPPLLPFPFPTPPSPKNPPSSSSP</sequence>
<dbReference type="Proteomes" id="UP000525078">
    <property type="component" value="Unassembled WGS sequence"/>
</dbReference>
<feature type="region of interest" description="Disordered" evidence="2">
    <location>
        <begin position="1060"/>
        <end position="1209"/>
    </location>
</feature>
<keyword evidence="6" id="KW-1185">Reference proteome</keyword>
<dbReference type="AlphaFoldDB" id="A0A7J6G1L7"/>
<dbReference type="Pfam" id="PF01190">
    <property type="entry name" value="Pollen_Ole_e_1"/>
    <property type="match status" value="1"/>
</dbReference>
<dbReference type="Pfam" id="PF14817">
    <property type="entry name" value="HAUS5"/>
    <property type="match status" value="1"/>
</dbReference>
<evidence type="ECO:0000313" key="3">
    <source>
        <dbReference type="EMBL" id="KAF4375940.1"/>
    </source>
</evidence>
<evidence type="ECO:0000256" key="2">
    <source>
        <dbReference type="SAM" id="MobiDB-lite"/>
    </source>
</evidence>
<gene>
    <name evidence="4" type="ORF">F8388_010087</name>
    <name evidence="3" type="ORF">G4B88_029304</name>
</gene>